<dbReference type="PANTHER" id="PTHR15822:SF4">
    <property type="entry name" value="TYROSYL-DNA PHOSPHODIESTERASE 2"/>
    <property type="match status" value="1"/>
</dbReference>
<dbReference type="SMART" id="SM00547">
    <property type="entry name" value="ZnF_RBZ"/>
    <property type="match status" value="2"/>
</dbReference>
<dbReference type="GO" id="GO:0006302">
    <property type="term" value="P:double-strand break repair"/>
    <property type="evidence" value="ECO:0007669"/>
    <property type="project" value="TreeGrafter"/>
</dbReference>
<dbReference type="PROSITE" id="PS01358">
    <property type="entry name" value="ZF_RANBP2_1"/>
    <property type="match status" value="1"/>
</dbReference>
<comment type="cofactor">
    <cofactor evidence="1">
        <name>Mn(2+)</name>
        <dbReference type="ChEBI" id="CHEBI:29035"/>
    </cofactor>
</comment>
<dbReference type="GO" id="GO:0008270">
    <property type="term" value="F:zinc ion binding"/>
    <property type="evidence" value="ECO:0007669"/>
    <property type="project" value="UniProtKB-KW"/>
</dbReference>
<dbReference type="GO" id="GO:0004518">
    <property type="term" value="F:nuclease activity"/>
    <property type="evidence" value="ECO:0007669"/>
    <property type="project" value="UniProtKB-KW"/>
</dbReference>
<keyword evidence="8" id="KW-0378">Hydrolase</keyword>
<evidence type="ECO:0000256" key="12">
    <source>
        <dbReference type="ARBA" id="ARBA00023242"/>
    </source>
</evidence>
<dbReference type="Gene3D" id="2.30.30.380">
    <property type="entry name" value="Zn-finger domain of Sec23/24"/>
    <property type="match status" value="1"/>
</dbReference>
<evidence type="ECO:0000256" key="7">
    <source>
        <dbReference type="ARBA" id="ARBA00022771"/>
    </source>
</evidence>
<reference evidence="14 15" key="1">
    <citation type="submission" date="2019-07" db="EMBL/GenBank/DDBJ databases">
        <title>WGS assembly of Gossypium mustelinum.</title>
        <authorList>
            <person name="Chen Z.J."/>
            <person name="Sreedasyam A."/>
            <person name="Ando A."/>
            <person name="Song Q."/>
            <person name="De L."/>
            <person name="Hulse-Kemp A."/>
            <person name="Ding M."/>
            <person name="Ye W."/>
            <person name="Kirkbride R."/>
            <person name="Jenkins J."/>
            <person name="Plott C."/>
            <person name="Lovell J."/>
            <person name="Lin Y.-M."/>
            <person name="Vaughn R."/>
            <person name="Liu B."/>
            <person name="Li W."/>
            <person name="Simpson S."/>
            <person name="Scheffler B."/>
            <person name="Saski C."/>
            <person name="Grover C."/>
            <person name="Hu G."/>
            <person name="Conover J."/>
            <person name="Carlson J."/>
            <person name="Shu S."/>
            <person name="Boston L."/>
            <person name="Williams M."/>
            <person name="Peterson D."/>
            <person name="Mcgee K."/>
            <person name="Jones D."/>
            <person name="Wendel J."/>
            <person name="Stelly D."/>
            <person name="Grimwood J."/>
            <person name="Schmutz J."/>
        </authorList>
    </citation>
    <scope>NUCLEOTIDE SEQUENCE [LARGE SCALE GENOMIC DNA]</scope>
    <source>
        <strain evidence="14">1408120.09</strain>
    </source>
</reference>
<comment type="subcellular location">
    <subcellularLocation>
        <location evidence="3">Nucleus</location>
    </subcellularLocation>
</comment>
<dbReference type="InterPro" id="IPR036443">
    <property type="entry name" value="Znf_RanBP2_sf"/>
</dbReference>
<keyword evidence="12" id="KW-0539">Nucleus</keyword>
<dbReference type="PANTHER" id="PTHR15822">
    <property type="entry name" value="TRAF AND TNF RECEPTOR-ASSOCIATED PROTEIN"/>
    <property type="match status" value="1"/>
</dbReference>
<keyword evidence="11" id="KW-0234">DNA repair</keyword>
<evidence type="ECO:0000256" key="4">
    <source>
        <dbReference type="ARBA" id="ARBA00022722"/>
    </source>
</evidence>
<keyword evidence="10" id="KW-0460">Magnesium</keyword>
<dbReference type="Gene3D" id="3.60.10.10">
    <property type="entry name" value="Endonuclease/exonuclease/phosphatase"/>
    <property type="match status" value="1"/>
</dbReference>
<dbReference type="GO" id="GO:0005737">
    <property type="term" value="C:cytoplasm"/>
    <property type="evidence" value="ECO:0007669"/>
    <property type="project" value="TreeGrafter"/>
</dbReference>
<keyword evidence="5" id="KW-0479">Metal-binding</keyword>
<evidence type="ECO:0000256" key="2">
    <source>
        <dbReference type="ARBA" id="ARBA00001946"/>
    </source>
</evidence>
<evidence type="ECO:0000256" key="9">
    <source>
        <dbReference type="ARBA" id="ARBA00022833"/>
    </source>
</evidence>
<evidence type="ECO:0000256" key="6">
    <source>
        <dbReference type="ARBA" id="ARBA00022763"/>
    </source>
</evidence>
<evidence type="ECO:0000313" key="14">
    <source>
        <dbReference type="EMBL" id="TYI69707.1"/>
    </source>
</evidence>
<evidence type="ECO:0000313" key="15">
    <source>
        <dbReference type="Proteomes" id="UP000323597"/>
    </source>
</evidence>
<keyword evidence="4" id="KW-0540">Nuclease</keyword>
<evidence type="ECO:0000256" key="8">
    <source>
        <dbReference type="ARBA" id="ARBA00022801"/>
    </source>
</evidence>
<dbReference type="SUPFAM" id="SSF56219">
    <property type="entry name" value="DNase I-like"/>
    <property type="match status" value="1"/>
</dbReference>
<dbReference type="GO" id="GO:0003697">
    <property type="term" value="F:single-stranded DNA binding"/>
    <property type="evidence" value="ECO:0007669"/>
    <property type="project" value="TreeGrafter"/>
</dbReference>
<dbReference type="AlphaFoldDB" id="A0A5D2TWT9"/>
<evidence type="ECO:0000259" key="13">
    <source>
        <dbReference type="PROSITE" id="PS01358"/>
    </source>
</evidence>
<evidence type="ECO:0000256" key="1">
    <source>
        <dbReference type="ARBA" id="ARBA00001936"/>
    </source>
</evidence>
<dbReference type="SUPFAM" id="SSF90209">
    <property type="entry name" value="Ran binding protein zinc finger-like"/>
    <property type="match status" value="2"/>
</dbReference>
<dbReference type="Proteomes" id="UP000323597">
    <property type="component" value="Chromosome D08"/>
</dbReference>
<accession>A0A5D2TWT9</accession>
<organism evidence="14 15">
    <name type="scientific">Gossypium mustelinum</name>
    <name type="common">Cotton</name>
    <name type="synonym">Gossypium caicoense</name>
    <dbReference type="NCBI Taxonomy" id="34275"/>
    <lineage>
        <taxon>Eukaryota</taxon>
        <taxon>Viridiplantae</taxon>
        <taxon>Streptophyta</taxon>
        <taxon>Embryophyta</taxon>
        <taxon>Tracheophyta</taxon>
        <taxon>Spermatophyta</taxon>
        <taxon>Magnoliopsida</taxon>
        <taxon>eudicotyledons</taxon>
        <taxon>Gunneridae</taxon>
        <taxon>Pentapetalae</taxon>
        <taxon>rosids</taxon>
        <taxon>malvids</taxon>
        <taxon>Malvales</taxon>
        <taxon>Malvaceae</taxon>
        <taxon>Malvoideae</taxon>
        <taxon>Gossypium</taxon>
    </lineage>
</organism>
<evidence type="ECO:0000256" key="10">
    <source>
        <dbReference type="ARBA" id="ARBA00022842"/>
    </source>
</evidence>
<keyword evidence="7" id="KW-0863">Zinc-finger</keyword>
<dbReference type="InterPro" id="IPR051547">
    <property type="entry name" value="TDP2-like"/>
</dbReference>
<keyword evidence="9" id="KW-0862">Zinc</keyword>
<gene>
    <name evidence="14" type="ORF">E1A91_D08G171900v1</name>
</gene>
<dbReference type="GO" id="GO:0005634">
    <property type="term" value="C:nucleus"/>
    <property type="evidence" value="ECO:0007669"/>
    <property type="project" value="UniProtKB-SubCell"/>
</dbReference>
<dbReference type="InterPro" id="IPR036691">
    <property type="entry name" value="Endo/exonu/phosph_ase_sf"/>
</dbReference>
<evidence type="ECO:0000256" key="3">
    <source>
        <dbReference type="ARBA" id="ARBA00004123"/>
    </source>
</evidence>
<comment type="cofactor">
    <cofactor evidence="2">
        <name>Mg(2+)</name>
        <dbReference type="ChEBI" id="CHEBI:18420"/>
    </cofactor>
</comment>
<feature type="non-terminal residue" evidence="14">
    <location>
        <position position="1"/>
    </location>
</feature>
<dbReference type="InterPro" id="IPR001876">
    <property type="entry name" value="Znf_RanBP2"/>
</dbReference>
<proteinExistence type="predicted"/>
<evidence type="ECO:0000256" key="5">
    <source>
        <dbReference type="ARBA" id="ARBA00022723"/>
    </source>
</evidence>
<name>A0A5D2TWT9_GOSMU</name>
<protein>
    <recommendedName>
        <fullName evidence="13">RanBP2-type domain-containing protein</fullName>
    </recommendedName>
</protein>
<feature type="domain" description="RanBP2-type" evidence="13">
    <location>
        <begin position="81"/>
        <end position="100"/>
    </location>
</feature>
<dbReference type="EMBL" id="CM017656">
    <property type="protein sequence ID" value="TYI69707.1"/>
    <property type="molecule type" value="Genomic_DNA"/>
</dbReference>
<dbReference type="GO" id="GO:0070260">
    <property type="term" value="F:5'-tyrosyl-DNA phosphodiesterase activity"/>
    <property type="evidence" value="ECO:0007669"/>
    <property type="project" value="TreeGrafter"/>
</dbReference>
<evidence type="ECO:0000256" key="11">
    <source>
        <dbReference type="ARBA" id="ARBA00023204"/>
    </source>
</evidence>
<keyword evidence="15" id="KW-1185">Reference proteome</keyword>
<sequence length="160" mass="18116">SELERSLLCRFLTPDSSVAFFTYKEKVQCLGFLQTYIAHTEKTKKSWSCTKCTFLNSPSQTAACKVCLSPPSPSPSSPSKWACKACTFLNLYNKSNCEICIQIHSPDIICFQEVTLMIYDLFRGSNWWKGYQCSISDDTVSLRAYFCIQLSKLPVKSLTV</sequence>
<keyword evidence="6" id="KW-0227">DNA damage</keyword>